<feature type="compositionally biased region" description="Basic and acidic residues" evidence="1">
    <location>
        <begin position="112"/>
        <end position="128"/>
    </location>
</feature>
<dbReference type="EMBL" id="JAANIU010008109">
    <property type="protein sequence ID" value="KAG1535831.1"/>
    <property type="molecule type" value="Genomic_DNA"/>
</dbReference>
<evidence type="ECO:0000313" key="2">
    <source>
        <dbReference type="EMBL" id="KAG1535831.1"/>
    </source>
</evidence>
<reference evidence="2 3" key="1">
    <citation type="journal article" date="2020" name="Microb. Genom.">
        <title>Genetic diversity of clinical and environmental Mucorales isolates obtained from an investigation of mucormycosis cases among solid organ transplant recipients.</title>
        <authorList>
            <person name="Nguyen M.H."/>
            <person name="Kaul D."/>
            <person name="Muto C."/>
            <person name="Cheng S.J."/>
            <person name="Richter R.A."/>
            <person name="Bruno V.M."/>
            <person name="Liu G."/>
            <person name="Beyhan S."/>
            <person name="Sundermann A.J."/>
            <person name="Mounaud S."/>
            <person name="Pasculle A.W."/>
            <person name="Nierman W.C."/>
            <person name="Driscoll E."/>
            <person name="Cumbie R."/>
            <person name="Clancy C.J."/>
            <person name="Dupont C.L."/>
        </authorList>
    </citation>
    <scope>NUCLEOTIDE SEQUENCE [LARGE SCALE GENOMIC DNA]</scope>
    <source>
        <strain evidence="2 3">GL24</strain>
    </source>
</reference>
<feature type="compositionally biased region" description="Acidic residues" evidence="1">
    <location>
        <begin position="33"/>
        <end position="43"/>
    </location>
</feature>
<proteinExistence type="predicted"/>
<feature type="compositionally biased region" description="Basic and acidic residues" evidence="1">
    <location>
        <begin position="44"/>
        <end position="57"/>
    </location>
</feature>
<evidence type="ECO:0000256" key="1">
    <source>
        <dbReference type="SAM" id="MobiDB-lite"/>
    </source>
</evidence>
<feature type="compositionally biased region" description="Basic and acidic residues" evidence="1">
    <location>
        <begin position="75"/>
        <end position="88"/>
    </location>
</feature>
<feature type="region of interest" description="Disordered" evidence="1">
    <location>
        <begin position="75"/>
        <end position="128"/>
    </location>
</feature>
<name>A0A9P6Y084_9FUNG</name>
<dbReference type="Proteomes" id="UP000740926">
    <property type="component" value="Unassembled WGS sequence"/>
</dbReference>
<accession>A0A9P6Y084</accession>
<keyword evidence="3" id="KW-1185">Reference proteome</keyword>
<dbReference type="AlphaFoldDB" id="A0A9P6Y084"/>
<evidence type="ECO:0000313" key="3">
    <source>
        <dbReference type="Proteomes" id="UP000740926"/>
    </source>
</evidence>
<organism evidence="2 3">
    <name type="scientific">Rhizopus delemar</name>
    <dbReference type="NCBI Taxonomy" id="936053"/>
    <lineage>
        <taxon>Eukaryota</taxon>
        <taxon>Fungi</taxon>
        <taxon>Fungi incertae sedis</taxon>
        <taxon>Mucoromycota</taxon>
        <taxon>Mucoromycotina</taxon>
        <taxon>Mucoromycetes</taxon>
        <taxon>Mucorales</taxon>
        <taxon>Mucorineae</taxon>
        <taxon>Rhizopodaceae</taxon>
        <taxon>Rhizopus</taxon>
    </lineage>
</organism>
<comment type="caution">
    <text evidence="2">The sequence shown here is derived from an EMBL/GenBank/DDBJ whole genome shotgun (WGS) entry which is preliminary data.</text>
</comment>
<sequence length="128" mass="13873">MRMVSGLNTAPVGAQRHQPGHHQVLDLAQAVPAEEEQADEGGFQEERHQAFDGQRRTEDVTHVVAVVGPVHAELEFHHDAGGDAHGEVDAEQDAPEQGHPAPDLLAGHHVHALHDGHHEGQAEGERYE</sequence>
<feature type="region of interest" description="Disordered" evidence="1">
    <location>
        <begin position="1"/>
        <end position="57"/>
    </location>
</feature>
<gene>
    <name evidence="2" type="ORF">G6F50_015208</name>
</gene>
<protein>
    <submittedName>
        <fullName evidence="2">Uncharacterized protein</fullName>
    </submittedName>
</protein>